<keyword evidence="1" id="KW-0732">Signal</keyword>
<evidence type="ECO:0000313" key="4">
    <source>
        <dbReference type="Proteomes" id="UP001374579"/>
    </source>
</evidence>
<evidence type="ECO:0000259" key="2">
    <source>
        <dbReference type="Pfam" id="PF11790"/>
    </source>
</evidence>
<organism evidence="3 4">
    <name type="scientific">Littorina saxatilis</name>
    <dbReference type="NCBI Taxonomy" id="31220"/>
    <lineage>
        <taxon>Eukaryota</taxon>
        <taxon>Metazoa</taxon>
        <taxon>Spiralia</taxon>
        <taxon>Lophotrochozoa</taxon>
        <taxon>Mollusca</taxon>
        <taxon>Gastropoda</taxon>
        <taxon>Caenogastropoda</taxon>
        <taxon>Littorinimorpha</taxon>
        <taxon>Littorinoidea</taxon>
        <taxon>Littorinidae</taxon>
        <taxon>Littorina</taxon>
    </lineage>
</organism>
<dbReference type="SUPFAM" id="SSF51445">
    <property type="entry name" value="(Trans)glycosidases"/>
    <property type="match status" value="1"/>
</dbReference>
<dbReference type="Gene3D" id="3.20.20.80">
    <property type="entry name" value="Glycosidases"/>
    <property type="match status" value="1"/>
</dbReference>
<dbReference type="PANTHER" id="PTHR34154:SF3">
    <property type="entry name" value="ALKALI-SENSITIVE LINKAGE PROTEIN 1"/>
    <property type="match status" value="1"/>
</dbReference>
<reference evidence="3 4" key="1">
    <citation type="submission" date="2024-02" db="EMBL/GenBank/DDBJ databases">
        <title>Chromosome-scale genome assembly of the rough periwinkle Littorina saxatilis.</title>
        <authorList>
            <person name="De Jode A."/>
            <person name="Faria R."/>
            <person name="Formenti G."/>
            <person name="Sims Y."/>
            <person name="Smith T.P."/>
            <person name="Tracey A."/>
            <person name="Wood J.M.D."/>
            <person name="Zagrodzka Z.B."/>
            <person name="Johannesson K."/>
            <person name="Butlin R.K."/>
            <person name="Leder E.H."/>
        </authorList>
    </citation>
    <scope>NUCLEOTIDE SEQUENCE [LARGE SCALE GENOMIC DNA]</scope>
    <source>
        <strain evidence="3">Snail1</strain>
        <tissue evidence="3">Muscle</tissue>
    </source>
</reference>
<evidence type="ECO:0000256" key="1">
    <source>
        <dbReference type="SAM" id="SignalP"/>
    </source>
</evidence>
<proteinExistence type="predicted"/>
<feature type="signal peptide" evidence="1">
    <location>
        <begin position="1"/>
        <end position="21"/>
    </location>
</feature>
<dbReference type="PANTHER" id="PTHR34154">
    <property type="entry name" value="ALKALI-SENSITIVE LINKAGE PROTEIN 1"/>
    <property type="match status" value="1"/>
</dbReference>
<dbReference type="InterPro" id="IPR053183">
    <property type="entry name" value="ASL1"/>
</dbReference>
<comment type="caution">
    <text evidence="3">The sequence shown here is derived from an EMBL/GenBank/DDBJ whole genome shotgun (WGS) entry which is preliminary data.</text>
</comment>
<sequence>MIYRVVVCALAVCYLSNTADSSKKKGVTLTRWNLLCHDFAVYRNKVAWWYDWEDYPDYWDTMKGSCGPLLENRAAMVWGWRSEDRTIRIPHDATVVLGYNEPNHHEQANLTAREAALHWPDIQKAAGSRTLVGPSPTNCGPPSCDQDVWPWMDEFLQNCPQCRLDYVATHLYWCDPHREMAFLQRLYDRYHKKIWITEFACPYKQSLEDQLNYMKTILPLLEASPIVYRYSWFISRWEGDWFIAQNASLLHQHSSTPTPLGQYYLNF</sequence>
<dbReference type="InterPro" id="IPR017853">
    <property type="entry name" value="GH"/>
</dbReference>
<dbReference type="Pfam" id="PF11790">
    <property type="entry name" value="Glyco_hydro_cc"/>
    <property type="match status" value="1"/>
</dbReference>
<feature type="domain" description="Asl1-like glycosyl hydrolase catalytic" evidence="2">
    <location>
        <begin position="37"/>
        <end position="264"/>
    </location>
</feature>
<dbReference type="Proteomes" id="UP001374579">
    <property type="component" value="Unassembled WGS sequence"/>
</dbReference>
<feature type="chain" id="PRO_5042955599" description="Asl1-like glycosyl hydrolase catalytic domain-containing protein" evidence="1">
    <location>
        <begin position="22"/>
        <end position="267"/>
    </location>
</feature>
<protein>
    <recommendedName>
        <fullName evidence="2">Asl1-like glycosyl hydrolase catalytic domain-containing protein</fullName>
    </recommendedName>
</protein>
<gene>
    <name evidence="3" type="ORF">V1264_015576</name>
</gene>
<evidence type="ECO:0000313" key="3">
    <source>
        <dbReference type="EMBL" id="KAK7107696.1"/>
    </source>
</evidence>
<keyword evidence="4" id="KW-1185">Reference proteome</keyword>
<dbReference type="EMBL" id="JBAMIC010000004">
    <property type="protein sequence ID" value="KAK7107696.1"/>
    <property type="molecule type" value="Genomic_DNA"/>
</dbReference>
<accession>A0AAN9BJY8</accession>
<name>A0AAN9BJY8_9CAEN</name>
<dbReference type="AlphaFoldDB" id="A0AAN9BJY8"/>
<dbReference type="InterPro" id="IPR024655">
    <property type="entry name" value="Asl1_glyco_hydro_catalytic"/>
</dbReference>